<protein>
    <recommendedName>
        <fullName evidence="4">GST N-terminal domain-containing protein</fullName>
    </recommendedName>
</protein>
<organism evidence="2 3">
    <name type="scientific">Colletotrichum cuscutae</name>
    <dbReference type="NCBI Taxonomy" id="1209917"/>
    <lineage>
        <taxon>Eukaryota</taxon>
        <taxon>Fungi</taxon>
        <taxon>Dikarya</taxon>
        <taxon>Ascomycota</taxon>
        <taxon>Pezizomycotina</taxon>
        <taxon>Sordariomycetes</taxon>
        <taxon>Hypocreomycetidae</taxon>
        <taxon>Glomerellales</taxon>
        <taxon>Glomerellaceae</taxon>
        <taxon>Colletotrichum</taxon>
        <taxon>Colletotrichum acutatum species complex</taxon>
    </lineage>
</organism>
<evidence type="ECO:0000313" key="3">
    <source>
        <dbReference type="Proteomes" id="UP001239213"/>
    </source>
</evidence>
<gene>
    <name evidence="2" type="ORF">CCUS01_13040</name>
</gene>
<dbReference type="Gene3D" id="3.40.30.10">
    <property type="entry name" value="Glutaredoxin"/>
    <property type="match status" value="1"/>
</dbReference>
<name>A0AAJ0DPM8_9PEZI</name>
<sequence>MDASNKPTITFYDIILDPNAYPMAPNPWKTRFALNFAKVPYRTTWVPLNAVAETRSSLQLPANRKHDDGTDFPTLPIIRDPLASSSSSGEKKEILVGDSFDIALHLQRTFLADKKHQLFQDGGNGSSTVSLHRVFNTFVDQVFSQYGAPLGGFYMPLDPRTAEADRQSFLDRFPGKKWEDLEIPPGSEVRKKMLADFETNLEAKLGPCFPAGGAGPFMDGRESPVYADFIVGGCMEFLIVGAGLARKVSALPQQPIRTPGSNAASRAAIKPNPPLGATAVVPVIQIAPAARLGPVTPPRAGDVETPAGARHTEREAVARAPAAVSLV</sequence>
<dbReference type="EMBL" id="MPDP01000007">
    <property type="protein sequence ID" value="KAK1497647.1"/>
    <property type="molecule type" value="Genomic_DNA"/>
</dbReference>
<feature type="region of interest" description="Disordered" evidence="1">
    <location>
        <begin position="295"/>
        <end position="315"/>
    </location>
</feature>
<evidence type="ECO:0000313" key="2">
    <source>
        <dbReference type="EMBL" id="KAK1497647.1"/>
    </source>
</evidence>
<comment type="caution">
    <text evidence="2">The sequence shown here is derived from an EMBL/GenBank/DDBJ whole genome shotgun (WGS) entry which is preliminary data.</text>
</comment>
<proteinExistence type="predicted"/>
<dbReference type="AlphaFoldDB" id="A0AAJ0DPM8"/>
<evidence type="ECO:0000256" key="1">
    <source>
        <dbReference type="SAM" id="MobiDB-lite"/>
    </source>
</evidence>
<keyword evidence="3" id="KW-1185">Reference proteome</keyword>
<reference evidence="2" key="1">
    <citation type="submission" date="2016-11" db="EMBL/GenBank/DDBJ databases">
        <title>The genome sequence of Colletotrichum cuscutae.</title>
        <authorList>
            <person name="Baroncelli R."/>
        </authorList>
    </citation>
    <scope>NUCLEOTIDE SEQUENCE</scope>
    <source>
        <strain evidence="2">IMI 304802</strain>
    </source>
</reference>
<evidence type="ECO:0008006" key="4">
    <source>
        <dbReference type="Google" id="ProtNLM"/>
    </source>
</evidence>
<dbReference type="Gene3D" id="1.20.1050.10">
    <property type="match status" value="1"/>
</dbReference>
<dbReference type="Proteomes" id="UP001239213">
    <property type="component" value="Unassembled WGS sequence"/>
</dbReference>
<accession>A0AAJ0DPM8</accession>